<proteinExistence type="predicted"/>
<dbReference type="Proteomes" id="UP000031760">
    <property type="component" value="Chromosome"/>
</dbReference>
<dbReference type="AlphaFoldDB" id="W8VZA1"/>
<dbReference type="STRING" id="1454201.NMS_0207"/>
<dbReference type="EMBL" id="AP014548">
    <property type="protein sequence ID" value="BAO54216.1"/>
    <property type="molecule type" value="Genomic_DNA"/>
</dbReference>
<organism evidence="1 2">
    <name type="scientific">Nonlabens marinus S1-08</name>
    <dbReference type="NCBI Taxonomy" id="1454201"/>
    <lineage>
        <taxon>Bacteria</taxon>
        <taxon>Pseudomonadati</taxon>
        <taxon>Bacteroidota</taxon>
        <taxon>Flavobacteriia</taxon>
        <taxon>Flavobacteriales</taxon>
        <taxon>Flavobacteriaceae</taxon>
        <taxon>Nonlabens</taxon>
    </lineage>
</organism>
<protein>
    <submittedName>
        <fullName evidence="1">Uncharacterized protein</fullName>
    </submittedName>
</protein>
<dbReference type="HOGENOM" id="CLU_3064051_0_0_10"/>
<reference evidence="1 2" key="1">
    <citation type="journal article" date="2014" name="Proc. Natl. Acad. Sci. U.S.A.">
        <title>Functional characterization of flavobacteria rhodopsins reveals a unique class of light-driven chloride pump in bacteria.</title>
        <authorList>
            <person name="Yoshizawa S."/>
            <person name="Kumagai Y."/>
            <person name="Kim H."/>
            <person name="Ogura Y."/>
            <person name="Hayashi T."/>
            <person name="Iwasaki W."/>
            <person name="DeLong E.F."/>
            <person name="Kogure K."/>
        </authorList>
    </citation>
    <scope>NUCLEOTIDE SEQUENCE [LARGE SCALE GENOMIC DNA]</scope>
    <source>
        <strain evidence="1 2">S1-08</strain>
    </source>
</reference>
<keyword evidence="2" id="KW-1185">Reference proteome</keyword>
<sequence length="53" mass="6439">MILLTSREERRSVFRNQFAFAKANKSRKATLKRWLLSLYDTVKRLKYSSLRFL</sequence>
<dbReference type="KEGG" id="nmf:NMS_0207"/>
<evidence type="ECO:0000313" key="2">
    <source>
        <dbReference type="Proteomes" id="UP000031760"/>
    </source>
</evidence>
<gene>
    <name evidence="1" type="ORF">NMS_0207</name>
</gene>
<accession>W8VZA1</accession>
<evidence type="ECO:0000313" key="1">
    <source>
        <dbReference type="EMBL" id="BAO54216.1"/>
    </source>
</evidence>
<name>W8VZA1_9FLAO</name>